<accession>A0A9P8AHR8</accession>
<dbReference type="PANTHER" id="PTHR43758:SF2">
    <property type="entry name" value="OXIDIZED PURINE NUCLEOSIDE TRIPHOSPHATE HYDROLASE"/>
    <property type="match status" value="1"/>
</dbReference>
<dbReference type="PANTHER" id="PTHR43758">
    <property type="entry name" value="7,8-DIHYDRO-8-OXOGUANINE TRIPHOSPHATASE"/>
    <property type="match status" value="1"/>
</dbReference>
<evidence type="ECO:0000313" key="8">
    <source>
        <dbReference type="Proteomes" id="UP000790833"/>
    </source>
</evidence>
<dbReference type="InterPro" id="IPR020084">
    <property type="entry name" value="NUDIX_hydrolase_CS"/>
</dbReference>
<evidence type="ECO:0000256" key="2">
    <source>
        <dbReference type="ARBA" id="ARBA00005582"/>
    </source>
</evidence>
<name>A0A9P8AHR8_9ASCO</name>
<dbReference type="PROSITE" id="PS00893">
    <property type="entry name" value="NUDIX_BOX"/>
    <property type="match status" value="1"/>
</dbReference>
<dbReference type="SUPFAM" id="SSF55811">
    <property type="entry name" value="Nudix"/>
    <property type="match status" value="1"/>
</dbReference>
<dbReference type="Pfam" id="PF00293">
    <property type="entry name" value="NUDIX"/>
    <property type="match status" value="1"/>
</dbReference>
<dbReference type="Proteomes" id="UP000790833">
    <property type="component" value="Unassembled WGS sequence"/>
</dbReference>
<dbReference type="InterPro" id="IPR028071">
    <property type="entry name" value="Macro-like_dom"/>
</dbReference>
<dbReference type="PROSITE" id="PS51462">
    <property type="entry name" value="NUDIX"/>
    <property type="match status" value="1"/>
</dbReference>
<gene>
    <name evidence="7" type="ORF">KQ657_001179</name>
</gene>
<evidence type="ECO:0000313" key="7">
    <source>
        <dbReference type="EMBL" id="KAG7193062.1"/>
    </source>
</evidence>
<sequence>MHILFIDTNAAICHQWIKQLEVLKQSTLLKRMPRITIHNLLIHDLLLGLDHVPNETKNGIDSTYVVTPSNSLLYMGGGFDQSLLQLLLIGTGSSDYKRLEKLIQNQALNRYKGYVAPNTIHPVSLLKTAGITQLLTNSLALANWNITELIQIPSMVVPSKIEQLETVFDFMWGLLNHLSMTFTTATSQLDDHSNVVIPGIGTGYGQLDTSDVAKVMMYAVGIFHLELDHLGENQQHLARLILILFLLRKNYRLLENEYDLLELESLMTDKGRYYDFDSSTPTGVPDWERFVYCPETNQVLLLNRLKSPNMGLWNGVGGKLDPHELPQDCIVRETFEETGLDIPQYQSRGVVLWNVENEEQNGMYVFTAEVSKEVVDSYKTPVQISHEGILDWKPWDWVVDADNLGVVSNIKLILNTLLKGSCDDKYMMIYKGHTLIDFQYIKNGNVDHPVEY</sequence>
<dbReference type="InterPro" id="IPR000086">
    <property type="entry name" value="NUDIX_hydrolase_dom"/>
</dbReference>
<evidence type="ECO:0000256" key="3">
    <source>
        <dbReference type="ARBA" id="ARBA00022723"/>
    </source>
</evidence>
<dbReference type="EMBL" id="JAHMUF010000014">
    <property type="protein sequence ID" value="KAG7193062.1"/>
    <property type="molecule type" value="Genomic_DNA"/>
</dbReference>
<evidence type="ECO:0000259" key="6">
    <source>
        <dbReference type="PROSITE" id="PS51462"/>
    </source>
</evidence>
<dbReference type="InterPro" id="IPR043472">
    <property type="entry name" value="Macro_dom-like"/>
</dbReference>
<keyword evidence="4" id="KW-0378">Hydrolase</keyword>
<keyword evidence="3" id="KW-0479">Metal-binding</keyword>
<dbReference type="OrthoDB" id="6082470at2759"/>
<protein>
    <recommendedName>
        <fullName evidence="6">Nudix hydrolase domain-containing protein</fullName>
    </recommendedName>
</protein>
<keyword evidence="8" id="KW-1185">Reference proteome</keyword>
<dbReference type="Gene3D" id="3.40.220.10">
    <property type="entry name" value="Leucine Aminopeptidase, subunit E, domain 1"/>
    <property type="match status" value="1"/>
</dbReference>
<evidence type="ECO:0000256" key="4">
    <source>
        <dbReference type="ARBA" id="ARBA00022801"/>
    </source>
</evidence>
<dbReference type="SUPFAM" id="SSF52949">
    <property type="entry name" value="Macro domain-like"/>
    <property type="match status" value="1"/>
</dbReference>
<dbReference type="InterPro" id="IPR015797">
    <property type="entry name" value="NUDIX_hydrolase-like_dom_sf"/>
</dbReference>
<feature type="domain" description="Nudix hydrolase" evidence="6">
    <location>
        <begin position="277"/>
        <end position="419"/>
    </location>
</feature>
<dbReference type="GO" id="GO:0016818">
    <property type="term" value="F:hydrolase activity, acting on acid anhydrides, in phosphorus-containing anhydrides"/>
    <property type="evidence" value="ECO:0007669"/>
    <property type="project" value="TreeGrafter"/>
</dbReference>
<comment type="cofactor">
    <cofactor evidence="1">
        <name>Mg(2+)</name>
        <dbReference type="ChEBI" id="CHEBI:18420"/>
    </cofactor>
</comment>
<dbReference type="RefSeq" id="XP_043048611.1">
    <property type="nucleotide sequence ID" value="XM_043191979.1"/>
</dbReference>
<evidence type="ECO:0000256" key="1">
    <source>
        <dbReference type="ARBA" id="ARBA00001946"/>
    </source>
</evidence>
<dbReference type="GO" id="GO:0046872">
    <property type="term" value="F:metal ion binding"/>
    <property type="evidence" value="ECO:0007669"/>
    <property type="project" value="UniProtKB-KW"/>
</dbReference>
<comment type="caution">
    <text evidence="7">The sequence shown here is derived from an EMBL/GenBank/DDBJ whole genome shotgun (WGS) entry which is preliminary data.</text>
</comment>
<evidence type="ECO:0000256" key="5">
    <source>
        <dbReference type="ARBA" id="ARBA00022842"/>
    </source>
</evidence>
<dbReference type="AlphaFoldDB" id="A0A9P8AHR8"/>
<dbReference type="Pfam" id="PF14519">
    <property type="entry name" value="Macro_2"/>
    <property type="match status" value="1"/>
</dbReference>
<dbReference type="GeneID" id="66114553"/>
<reference evidence="7" key="1">
    <citation type="submission" date="2021-03" db="EMBL/GenBank/DDBJ databases">
        <authorList>
            <person name="Palmer J.M."/>
        </authorList>
    </citation>
    <scope>NUCLEOTIDE SEQUENCE</scope>
    <source>
        <strain evidence="7">ARV_011</strain>
    </source>
</reference>
<organism evidence="7 8">
    <name type="scientific">Scheffersomyces spartinae</name>
    <dbReference type="NCBI Taxonomy" id="45513"/>
    <lineage>
        <taxon>Eukaryota</taxon>
        <taxon>Fungi</taxon>
        <taxon>Dikarya</taxon>
        <taxon>Ascomycota</taxon>
        <taxon>Saccharomycotina</taxon>
        <taxon>Pichiomycetes</taxon>
        <taxon>Debaryomycetaceae</taxon>
        <taxon>Scheffersomyces</taxon>
    </lineage>
</organism>
<dbReference type="Gene3D" id="3.90.79.10">
    <property type="entry name" value="Nucleoside Triphosphate Pyrophosphohydrolase"/>
    <property type="match status" value="1"/>
</dbReference>
<dbReference type="CDD" id="cd18886">
    <property type="entry name" value="NUDIX_MutT_Nudt1"/>
    <property type="match status" value="1"/>
</dbReference>
<dbReference type="GO" id="GO:0005737">
    <property type="term" value="C:cytoplasm"/>
    <property type="evidence" value="ECO:0007669"/>
    <property type="project" value="TreeGrafter"/>
</dbReference>
<proteinExistence type="inferred from homology"/>
<comment type="similarity">
    <text evidence="2">Belongs to the Nudix hydrolase family.</text>
</comment>
<keyword evidence="5" id="KW-0460">Magnesium</keyword>